<reference evidence="2 3" key="1">
    <citation type="submission" date="2014-01" db="EMBL/GenBank/DDBJ databases">
        <title>Interspecies Systems Biology Uncovers Metabolites Affecting C. elegans Gene Expression and Life History Traits.</title>
        <authorList>
            <person name="Watson E."/>
            <person name="Macneil L.T."/>
            <person name="Ritter A.D."/>
            <person name="Yilmaz L.S."/>
            <person name="Rosebrock A.P."/>
            <person name="Caudy A.A."/>
            <person name="Walhout A.J."/>
        </authorList>
    </citation>
    <scope>NUCLEOTIDE SEQUENCE [LARGE SCALE GENOMIC DNA]</scope>
    <source>
        <strain evidence="2 3">DA1877</strain>
    </source>
</reference>
<dbReference type="InterPro" id="IPR042100">
    <property type="entry name" value="Bug_dom1"/>
</dbReference>
<dbReference type="Proteomes" id="UP000020766">
    <property type="component" value="Unassembled WGS sequence"/>
</dbReference>
<dbReference type="AlphaFoldDB" id="A0A014P3E6"/>
<gene>
    <name evidence="2" type="ORF">AX13_15500</name>
</gene>
<comment type="similarity">
    <text evidence="1">Belongs to the UPF0065 (bug) family.</text>
</comment>
<dbReference type="Pfam" id="PF03401">
    <property type="entry name" value="TctC"/>
    <property type="match status" value="1"/>
</dbReference>
<dbReference type="Gene3D" id="3.40.190.10">
    <property type="entry name" value="Periplasmic binding protein-like II"/>
    <property type="match status" value="1"/>
</dbReference>
<proteinExistence type="inferred from homology"/>
<dbReference type="Gene3D" id="3.40.190.150">
    <property type="entry name" value="Bordetella uptake gene, domain 1"/>
    <property type="match status" value="1"/>
</dbReference>
<evidence type="ECO:0000313" key="2">
    <source>
        <dbReference type="EMBL" id="EXU80665.1"/>
    </source>
</evidence>
<keyword evidence="3" id="KW-1185">Reference proteome</keyword>
<dbReference type="PIRSF" id="PIRSF017082">
    <property type="entry name" value="YflP"/>
    <property type="match status" value="1"/>
</dbReference>
<dbReference type="PANTHER" id="PTHR42928">
    <property type="entry name" value="TRICARBOXYLATE-BINDING PROTEIN"/>
    <property type="match status" value="1"/>
</dbReference>
<dbReference type="STRING" id="225991.MA05_03815"/>
<sequence>MQWAFGLAASGPTGVVQNKPGANAILARSLAFPMETKPMNRMKFTLCAVLALACAAAGAQAQTAYPEKPVKIVVPYPPGGAVDQVTRRIAQKLTEQTGQSFYVENKAGATGTIGAAQVARSPGDGYTLMANDTTYSILPQVFKKLPWDYAQDLVPVAGFNFAPTAVVVAANSPFKTLGDMVAYSQAHPGKLNYGTGGAGTMPHFATVALEGASGLKATHVPFKGAGEATMALLSGTIDFQIASTPGVMGQVRGGKVRLLAVSGDQRLKAMPGVPTFAQAGAPAYKVVNFTGLWAAKGTPEPVLEKLRKEIATAMASADVQVFADDLGAVPGVVSGKAFADKLQVDAQLWEAVAAKVGLDKQ</sequence>
<evidence type="ECO:0000313" key="3">
    <source>
        <dbReference type="Proteomes" id="UP000020766"/>
    </source>
</evidence>
<dbReference type="CDD" id="cd07012">
    <property type="entry name" value="PBP2_Bug_TTT"/>
    <property type="match status" value="1"/>
</dbReference>
<name>A0A014P3E6_9BURK</name>
<dbReference type="PANTHER" id="PTHR42928:SF5">
    <property type="entry name" value="BLR1237 PROTEIN"/>
    <property type="match status" value="1"/>
</dbReference>
<dbReference type="PATRIC" id="fig|1457173.3.peg.1359"/>
<organism evidence="2 3">
    <name type="scientific">Comamonas aquatica DA1877</name>
    <dbReference type="NCBI Taxonomy" id="1457173"/>
    <lineage>
        <taxon>Bacteria</taxon>
        <taxon>Pseudomonadati</taxon>
        <taxon>Pseudomonadota</taxon>
        <taxon>Betaproteobacteria</taxon>
        <taxon>Burkholderiales</taxon>
        <taxon>Comamonadaceae</taxon>
        <taxon>Comamonas</taxon>
    </lineage>
</organism>
<comment type="caution">
    <text evidence="2">The sequence shown here is derived from an EMBL/GenBank/DDBJ whole genome shotgun (WGS) entry which is preliminary data.</text>
</comment>
<dbReference type="EMBL" id="JBOK01000006">
    <property type="protein sequence ID" value="EXU80665.1"/>
    <property type="molecule type" value="Genomic_DNA"/>
</dbReference>
<dbReference type="InterPro" id="IPR005064">
    <property type="entry name" value="BUG"/>
</dbReference>
<dbReference type="SUPFAM" id="SSF53850">
    <property type="entry name" value="Periplasmic binding protein-like II"/>
    <property type="match status" value="1"/>
</dbReference>
<protein>
    <submittedName>
        <fullName evidence="2">ABC transporter substrate-binding protein</fullName>
    </submittedName>
</protein>
<accession>A0A014P3E6</accession>
<evidence type="ECO:0000256" key="1">
    <source>
        <dbReference type="ARBA" id="ARBA00006987"/>
    </source>
</evidence>